<evidence type="ECO:0000256" key="1">
    <source>
        <dbReference type="SAM" id="MobiDB-lite"/>
    </source>
</evidence>
<evidence type="ECO:0000313" key="2">
    <source>
        <dbReference type="EMBL" id="KAF4754660.1"/>
    </source>
</evidence>
<name>A0A7J6UBT4_PEROL</name>
<proteinExistence type="predicted"/>
<dbReference type="AlphaFoldDB" id="A0A7J6UBT4"/>
<dbReference type="GO" id="GO:0004527">
    <property type="term" value="F:exonuclease activity"/>
    <property type="evidence" value="ECO:0007669"/>
    <property type="project" value="UniProtKB-KW"/>
</dbReference>
<keyword evidence="2" id="KW-0378">Hydrolase</keyword>
<evidence type="ECO:0000313" key="3">
    <source>
        <dbReference type="Proteomes" id="UP000574390"/>
    </source>
</evidence>
<sequence length="196" mass="22478">MCANCKVKANVHADQLREKYATEFDAPVQGVGCRNTSYYKARRAARILLSKDGPRMPEEKRQEFWQALHDVGIYDNPNKAFELTEEHSESSEGGGGEYAGKQGNTDSTFASHGEVVVGKLADKWPEFVEAWRTDFVSFMKPEHLPEDWSPDRDWRLVSEVELEASRREMYAERLKHLGREVPVNNKPLKPTIETHR</sequence>
<protein>
    <submittedName>
        <fullName evidence="2">Exonuclease 3'-5' domain-containing protein 2</fullName>
    </submittedName>
</protein>
<comment type="caution">
    <text evidence="2">The sequence shown here is derived from an EMBL/GenBank/DDBJ whole genome shotgun (WGS) entry which is preliminary data.</text>
</comment>
<gene>
    <name evidence="2" type="primary">EXD2</name>
    <name evidence="2" type="ORF">FOZ62_011278</name>
</gene>
<organism evidence="2 3">
    <name type="scientific">Perkinsus olseni</name>
    <name type="common">Perkinsus atlanticus</name>
    <dbReference type="NCBI Taxonomy" id="32597"/>
    <lineage>
        <taxon>Eukaryota</taxon>
        <taxon>Sar</taxon>
        <taxon>Alveolata</taxon>
        <taxon>Perkinsozoa</taxon>
        <taxon>Perkinsea</taxon>
        <taxon>Perkinsida</taxon>
        <taxon>Perkinsidae</taxon>
        <taxon>Perkinsus</taxon>
    </lineage>
</organism>
<feature type="region of interest" description="Disordered" evidence="1">
    <location>
        <begin position="83"/>
        <end position="107"/>
    </location>
</feature>
<keyword evidence="2" id="KW-0540">Nuclease</keyword>
<feature type="non-terminal residue" evidence="2">
    <location>
        <position position="1"/>
    </location>
</feature>
<keyword evidence="2" id="KW-0269">Exonuclease</keyword>
<dbReference type="Proteomes" id="UP000574390">
    <property type="component" value="Unassembled WGS sequence"/>
</dbReference>
<accession>A0A7J6UBT4</accession>
<reference evidence="2 3" key="1">
    <citation type="submission" date="2020-04" db="EMBL/GenBank/DDBJ databases">
        <title>Perkinsus olseni comparative genomics.</title>
        <authorList>
            <person name="Bogema D.R."/>
        </authorList>
    </citation>
    <scope>NUCLEOTIDE SEQUENCE [LARGE SCALE GENOMIC DNA]</scope>
    <source>
        <strain evidence="2">ATCC PRA-205</strain>
    </source>
</reference>
<dbReference type="EMBL" id="JABANM010001218">
    <property type="protein sequence ID" value="KAF4754660.1"/>
    <property type="molecule type" value="Genomic_DNA"/>
</dbReference>